<feature type="transmembrane region" description="Helical" evidence="6">
    <location>
        <begin position="111"/>
        <end position="128"/>
    </location>
</feature>
<evidence type="ECO:0000256" key="1">
    <source>
        <dbReference type="ARBA" id="ARBA00004651"/>
    </source>
</evidence>
<evidence type="ECO:0000256" key="4">
    <source>
        <dbReference type="ARBA" id="ARBA00022989"/>
    </source>
</evidence>
<feature type="transmembrane region" description="Helical" evidence="6">
    <location>
        <begin position="83"/>
        <end position="104"/>
    </location>
</feature>
<sequence>MERRFLLGMPVALGLALLLSLFPLIVPIYWVMLATEILIMGLFAMSFNLLFGYAGLLSFGHGGFLGVGAYVTALFLIHGSWSLWFILLASILSASLAAFLVGFLCVRRDEIFFAMLSLALGMMLFAVAHNWREVTGGSDGLPVFAVPPLSLGLWKLSLFAPSSMYYFTLFWFATSALFLWTVVRSPFGLMLQAVRENKLRLSFSGTDVRLVRLAAFVIAGGLAGLAGFLLCLFNRMAAPDMLHWSFSARPVLMTILGGAGTFWGPAVGSAIFFILEHWVTAFTENWMIVLGSLLILVVLFFPDGIWGTLSKATGERKEQV</sequence>
<name>A0A3N1UM38_9BACT</name>
<organism evidence="7 8">
    <name type="scientific">Desulfosoma caldarium</name>
    <dbReference type="NCBI Taxonomy" id="610254"/>
    <lineage>
        <taxon>Bacteria</taxon>
        <taxon>Pseudomonadati</taxon>
        <taxon>Thermodesulfobacteriota</taxon>
        <taxon>Syntrophobacteria</taxon>
        <taxon>Syntrophobacterales</taxon>
        <taxon>Syntrophobacteraceae</taxon>
        <taxon>Desulfosoma</taxon>
    </lineage>
</organism>
<evidence type="ECO:0000313" key="8">
    <source>
        <dbReference type="Proteomes" id="UP000276223"/>
    </source>
</evidence>
<evidence type="ECO:0000256" key="5">
    <source>
        <dbReference type="ARBA" id="ARBA00023136"/>
    </source>
</evidence>
<dbReference type="PANTHER" id="PTHR30482">
    <property type="entry name" value="HIGH-AFFINITY BRANCHED-CHAIN AMINO ACID TRANSPORT SYSTEM PERMEASE"/>
    <property type="match status" value="1"/>
</dbReference>
<keyword evidence="4 6" id="KW-1133">Transmembrane helix</keyword>
<dbReference type="Proteomes" id="UP000276223">
    <property type="component" value="Unassembled WGS sequence"/>
</dbReference>
<feature type="transmembrane region" description="Helical" evidence="6">
    <location>
        <begin position="28"/>
        <end position="51"/>
    </location>
</feature>
<feature type="transmembrane region" description="Helical" evidence="6">
    <location>
        <begin position="165"/>
        <end position="183"/>
    </location>
</feature>
<feature type="transmembrane region" description="Helical" evidence="6">
    <location>
        <begin position="210"/>
        <end position="233"/>
    </location>
</feature>
<keyword evidence="5 6" id="KW-0472">Membrane</keyword>
<feature type="transmembrane region" description="Helical" evidence="6">
    <location>
        <begin position="58"/>
        <end position="77"/>
    </location>
</feature>
<dbReference type="CDD" id="cd06581">
    <property type="entry name" value="TM_PBP1_LivM_like"/>
    <property type="match status" value="1"/>
</dbReference>
<dbReference type="Pfam" id="PF02653">
    <property type="entry name" value="BPD_transp_2"/>
    <property type="match status" value="1"/>
</dbReference>
<dbReference type="OrthoDB" id="9780757at2"/>
<feature type="transmembrane region" description="Helical" evidence="6">
    <location>
        <begin position="5"/>
        <end position="22"/>
    </location>
</feature>
<evidence type="ECO:0000256" key="6">
    <source>
        <dbReference type="SAM" id="Phobius"/>
    </source>
</evidence>
<dbReference type="PANTHER" id="PTHR30482:SF17">
    <property type="entry name" value="ABC TRANSPORTER ATP-BINDING PROTEIN"/>
    <property type="match status" value="1"/>
</dbReference>
<evidence type="ECO:0000256" key="3">
    <source>
        <dbReference type="ARBA" id="ARBA00022692"/>
    </source>
</evidence>
<dbReference type="InterPro" id="IPR043428">
    <property type="entry name" value="LivM-like"/>
</dbReference>
<comment type="subcellular location">
    <subcellularLocation>
        <location evidence="1">Cell membrane</location>
        <topology evidence="1">Multi-pass membrane protein</topology>
    </subcellularLocation>
</comment>
<comment type="caution">
    <text evidence="7">The sequence shown here is derived from an EMBL/GenBank/DDBJ whole genome shotgun (WGS) entry which is preliminary data.</text>
</comment>
<proteinExistence type="predicted"/>
<dbReference type="AlphaFoldDB" id="A0A3N1UM38"/>
<dbReference type="GO" id="GO:0015658">
    <property type="term" value="F:branched-chain amino acid transmembrane transporter activity"/>
    <property type="evidence" value="ECO:0007669"/>
    <property type="project" value="InterPro"/>
</dbReference>
<dbReference type="RefSeq" id="WP_123290860.1">
    <property type="nucleotide sequence ID" value="NZ_RJVA01000013.1"/>
</dbReference>
<dbReference type="InterPro" id="IPR001851">
    <property type="entry name" value="ABC_transp_permease"/>
</dbReference>
<accession>A0A3N1UM38</accession>
<gene>
    <name evidence="7" type="ORF">EDC27_2423</name>
</gene>
<protein>
    <submittedName>
        <fullName evidence="7">Amino acid/amide ABC transporter membrane protein 2 (HAAT family)</fullName>
    </submittedName>
</protein>
<reference evidence="7 8" key="1">
    <citation type="submission" date="2018-11" db="EMBL/GenBank/DDBJ databases">
        <title>Genomic Encyclopedia of Type Strains, Phase IV (KMG-IV): sequencing the most valuable type-strain genomes for metagenomic binning, comparative biology and taxonomic classification.</title>
        <authorList>
            <person name="Goeker M."/>
        </authorList>
    </citation>
    <scope>NUCLEOTIDE SEQUENCE [LARGE SCALE GENOMIC DNA]</scope>
    <source>
        <strain evidence="7 8">DSM 22027</strain>
    </source>
</reference>
<evidence type="ECO:0000313" key="7">
    <source>
        <dbReference type="EMBL" id="ROQ91143.1"/>
    </source>
</evidence>
<dbReference type="EMBL" id="RJVA01000013">
    <property type="protein sequence ID" value="ROQ91143.1"/>
    <property type="molecule type" value="Genomic_DNA"/>
</dbReference>
<feature type="transmembrane region" description="Helical" evidence="6">
    <location>
        <begin position="254"/>
        <end position="275"/>
    </location>
</feature>
<keyword evidence="2" id="KW-1003">Cell membrane</keyword>
<keyword evidence="8" id="KW-1185">Reference proteome</keyword>
<feature type="transmembrane region" description="Helical" evidence="6">
    <location>
        <begin position="287"/>
        <end position="309"/>
    </location>
</feature>
<dbReference type="GO" id="GO:0005886">
    <property type="term" value="C:plasma membrane"/>
    <property type="evidence" value="ECO:0007669"/>
    <property type="project" value="UniProtKB-SubCell"/>
</dbReference>
<evidence type="ECO:0000256" key="2">
    <source>
        <dbReference type="ARBA" id="ARBA00022475"/>
    </source>
</evidence>
<keyword evidence="3 6" id="KW-0812">Transmembrane</keyword>